<feature type="compositionally biased region" description="Polar residues" evidence="1">
    <location>
        <begin position="651"/>
        <end position="660"/>
    </location>
</feature>
<evidence type="ECO:0000313" key="2">
    <source>
        <dbReference type="EMBL" id="TFY54212.1"/>
    </source>
</evidence>
<feature type="compositionally biased region" description="Polar residues" evidence="1">
    <location>
        <begin position="668"/>
        <end position="677"/>
    </location>
</feature>
<feature type="region of interest" description="Disordered" evidence="1">
    <location>
        <begin position="277"/>
        <end position="325"/>
    </location>
</feature>
<evidence type="ECO:0000256" key="1">
    <source>
        <dbReference type="SAM" id="MobiDB-lite"/>
    </source>
</evidence>
<dbReference type="Proteomes" id="UP000298390">
    <property type="component" value="Unassembled WGS sequence"/>
</dbReference>
<sequence>MSASYYREQTHFYPSVHTTVSNNVVLPDDHTQADIAAQGSPPSHPAGPPRYCTVKGCTVILLSDYLHKMCEACRGRHRVYAMTKRAKRKMEKAALGSHGGQPVIWMPQDDAIEDEDDEGEAPQSSQSVEAEERAEMCEPCRDRYRNYGITKRAKWKQEKEVAVAELQKVHGEEDDRPAEAGLSMSPLLKSTEPEWHEWQTDGTTRMQTPQSADGGAGPSAPRPARMCTVSHCREILPSDYHFLRCDRHRLQNRHHSKLKRVRDKEVKVAAFNHWMASVGHTNGSEPPPALVPDDGSDSEEEHGPSYDNEGTPGTGIPATGLPPAARGMRRTNHVCSIKVCFNLLAPTNPWRMCDACRARDRAHRREKALRDSGVITTPPPRAPRRSRTADGVDQEQAGGDGAAGDLPKKKKKKKKKKKAVEEAPAESQPGGSDPASTTVQQAPDVEMSGEPQAPGLVFMAPLLPPQSSSAAVTEQAPPSEIPADPTLPANSTPLAEIVSAEEIVSRTTQAEATAAAPKKKRKVHKSAASGMPSAPGHVNAEASSSTSGVPAAPLPPPPIQPAPPAAHEPLPFPPPPPFPIDAPPHGYPQYYAQPYGMPTYPPPPYAYQSPYPAYPQPYPYAPLPPYGQQPYGPPPYSVAGPPPPVPPPPQGTYSVSSDFVSRTDYAAASQSVHQQGGTSYGGPAGTAPHYATFSAKTGEPHNRVSSVPSVLRRKRPLEGEGMFYAGKQPAVSASSLTEQGAAPPVPERPAASAAPESDPHPEVIASASNSGSGPIDDAAMTQVVCGNQKCRRPLSATHHGGLCARCRERLKKRSEKAKHRFRLEPRRLVGKAGATADDRGSVESSEQHVHVTEVGAALAA</sequence>
<feature type="region of interest" description="Disordered" evidence="1">
    <location>
        <begin position="113"/>
        <end position="134"/>
    </location>
</feature>
<feature type="region of interest" description="Disordered" evidence="1">
    <location>
        <begin position="729"/>
        <end position="775"/>
    </location>
</feature>
<protein>
    <submittedName>
        <fullName evidence="2">Uncharacterized protein</fullName>
    </submittedName>
</protein>
<dbReference type="STRING" id="34475.A0A4Y9XWP8"/>
<dbReference type="AlphaFoldDB" id="A0A4Y9XWP8"/>
<feature type="compositionally biased region" description="Polar residues" evidence="1">
    <location>
        <begin position="200"/>
        <end position="211"/>
    </location>
</feature>
<feature type="region of interest" description="Disordered" evidence="1">
    <location>
        <begin position="618"/>
        <end position="713"/>
    </location>
</feature>
<accession>A0A4Y9XWP8</accession>
<comment type="caution">
    <text evidence="2">The sequence shown here is derived from an EMBL/GenBank/DDBJ whole genome shotgun (WGS) entry which is preliminary data.</text>
</comment>
<organism evidence="2 3">
    <name type="scientific">Rhodofomes roseus</name>
    <dbReference type="NCBI Taxonomy" id="34475"/>
    <lineage>
        <taxon>Eukaryota</taxon>
        <taxon>Fungi</taxon>
        <taxon>Dikarya</taxon>
        <taxon>Basidiomycota</taxon>
        <taxon>Agaricomycotina</taxon>
        <taxon>Agaricomycetes</taxon>
        <taxon>Polyporales</taxon>
        <taxon>Rhodofomes</taxon>
    </lineage>
</organism>
<feature type="compositionally biased region" description="Pro residues" evidence="1">
    <location>
        <begin position="552"/>
        <end position="586"/>
    </location>
</feature>
<gene>
    <name evidence="2" type="ORF">EVJ58_g8993</name>
</gene>
<evidence type="ECO:0000313" key="3">
    <source>
        <dbReference type="Proteomes" id="UP000298390"/>
    </source>
</evidence>
<feature type="region of interest" description="Disordered" evidence="1">
    <location>
        <begin position="827"/>
        <end position="849"/>
    </location>
</feature>
<feature type="region of interest" description="Disordered" evidence="1">
    <location>
        <begin position="169"/>
        <end position="222"/>
    </location>
</feature>
<feature type="compositionally biased region" description="Pro residues" evidence="1">
    <location>
        <begin position="618"/>
        <end position="650"/>
    </location>
</feature>
<feature type="compositionally biased region" description="Basic and acidic residues" evidence="1">
    <location>
        <begin position="836"/>
        <end position="849"/>
    </location>
</feature>
<reference evidence="2 3" key="1">
    <citation type="submission" date="2019-01" db="EMBL/GenBank/DDBJ databases">
        <title>Genome sequencing of the rare red list fungi Fomitopsis rosea.</title>
        <authorList>
            <person name="Buettner E."/>
            <person name="Kellner H."/>
        </authorList>
    </citation>
    <scope>NUCLEOTIDE SEQUENCE [LARGE SCALE GENOMIC DNA]</scope>
    <source>
        <strain evidence="2 3">DSM 105464</strain>
    </source>
</reference>
<name>A0A4Y9XWP8_9APHY</name>
<feature type="compositionally biased region" description="Basic residues" evidence="1">
    <location>
        <begin position="408"/>
        <end position="418"/>
    </location>
</feature>
<dbReference type="EMBL" id="SEKV01000725">
    <property type="protein sequence ID" value="TFY54212.1"/>
    <property type="molecule type" value="Genomic_DNA"/>
</dbReference>
<proteinExistence type="predicted"/>
<feature type="region of interest" description="Disordered" evidence="1">
    <location>
        <begin position="364"/>
        <end position="586"/>
    </location>
</feature>